<dbReference type="OrthoDB" id="2445133at2759"/>
<feature type="compositionally biased region" description="Polar residues" evidence="1">
    <location>
        <begin position="464"/>
        <end position="474"/>
    </location>
</feature>
<gene>
    <name evidence="3" type="ORF">CFD26_104062</name>
</gene>
<dbReference type="AlphaFoldDB" id="A0A421DI04"/>
<reference evidence="3 4" key="1">
    <citation type="submission" date="2018-08" db="EMBL/GenBank/DDBJ databases">
        <title>Draft genome sequences of two Aspergillus turcosus clinical strains isolated from bronchoalveolar lavage fluid: one azole-susceptible and the other azole-resistant.</title>
        <authorList>
            <person name="Parent-Michaud M."/>
            <person name="Dufresne P.J."/>
            <person name="Fournier E."/>
            <person name="Martineau C."/>
            <person name="Moreira S."/>
            <person name="Perkins V."/>
            <person name="De Repentigny L."/>
            <person name="Dufresne S.F."/>
        </authorList>
    </citation>
    <scope>NUCLEOTIDE SEQUENCE [LARGE SCALE GENOMIC DNA]</scope>
    <source>
        <strain evidence="3">HMR AF 1038</strain>
    </source>
</reference>
<feature type="compositionally biased region" description="Low complexity" evidence="1">
    <location>
        <begin position="166"/>
        <end position="187"/>
    </location>
</feature>
<feature type="compositionally biased region" description="Basic and acidic residues" evidence="1">
    <location>
        <begin position="205"/>
        <end position="220"/>
    </location>
</feature>
<name>A0A421DI04_9EURO</name>
<protein>
    <recommendedName>
        <fullName evidence="2">UBX domain-containing protein</fullName>
    </recommendedName>
</protein>
<organism evidence="3 4">
    <name type="scientific">Aspergillus turcosus</name>
    <dbReference type="NCBI Taxonomy" id="1245748"/>
    <lineage>
        <taxon>Eukaryota</taxon>
        <taxon>Fungi</taxon>
        <taxon>Dikarya</taxon>
        <taxon>Ascomycota</taxon>
        <taxon>Pezizomycotina</taxon>
        <taxon>Eurotiomycetes</taxon>
        <taxon>Eurotiomycetidae</taxon>
        <taxon>Eurotiales</taxon>
        <taxon>Aspergillaceae</taxon>
        <taxon>Aspergillus</taxon>
        <taxon>Aspergillus subgen. Fumigati</taxon>
    </lineage>
</organism>
<accession>A0A421DI04</accession>
<feature type="region of interest" description="Disordered" evidence="1">
    <location>
        <begin position="130"/>
        <end position="292"/>
    </location>
</feature>
<evidence type="ECO:0000256" key="1">
    <source>
        <dbReference type="SAM" id="MobiDB-lite"/>
    </source>
</evidence>
<feature type="compositionally biased region" description="Low complexity" evidence="1">
    <location>
        <begin position="420"/>
        <end position="433"/>
    </location>
</feature>
<dbReference type="EMBL" id="NIDN02000002">
    <property type="protein sequence ID" value="RLM01742.1"/>
    <property type="molecule type" value="Genomic_DNA"/>
</dbReference>
<dbReference type="CDD" id="cd01767">
    <property type="entry name" value="UBX"/>
    <property type="match status" value="1"/>
</dbReference>
<feature type="compositionally biased region" description="Low complexity" evidence="1">
    <location>
        <begin position="141"/>
        <end position="154"/>
    </location>
</feature>
<dbReference type="PANTHER" id="PTHR46424">
    <property type="entry name" value="UBX DOMAIN-CONTAINING PROTEIN 4"/>
    <property type="match status" value="1"/>
</dbReference>
<evidence type="ECO:0000313" key="4">
    <source>
        <dbReference type="Proteomes" id="UP000215289"/>
    </source>
</evidence>
<dbReference type="STRING" id="1245748.A0A421DI04"/>
<evidence type="ECO:0000259" key="2">
    <source>
        <dbReference type="PROSITE" id="PS50033"/>
    </source>
</evidence>
<feature type="compositionally biased region" description="Pro residues" evidence="1">
    <location>
        <begin position="155"/>
        <end position="165"/>
    </location>
</feature>
<proteinExistence type="predicted"/>
<feature type="domain" description="UBX" evidence="2">
    <location>
        <begin position="288"/>
        <end position="370"/>
    </location>
</feature>
<dbReference type="SMART" id="SM00166">
    <property type="entry name" value="UBX"/>
    <property type="match status" value="1"/>
</dbReference>
<dbReference type="PANTHER" id="PTHR46424:SF1">
    <property type="entry name" value="UBX DOMAIN-CONTAINING PROTEIN 4"/>
    <property type="match status" value="1"/>
</dbReference>
<dbReference type="InterPro" id="IPR029071">
    <property type="entry name" value="Ubiquitin-like_domsf"/>
</dbReference>
<dbReference type="GO" id="GO:0036503">
    <property type="term" value="P:ERAD pathway"/>
    <property type="evidence" value="ECO:0007669"/>
    <property type="project" value="TreeGrafter"/>
</dbReference>
<dbReference type="InterPro" id="IPR001012">
    <property type="entry name" value="UBX_dom"/>
</dbReference>
<comment type="caution">
    <text evidence="3">The sequence shown here is derived from an EMBL/GenBank/DDBJ whole genome shotgun (WGS) entry which is preliminary data.</text>
</comment>
<dbReference type="Gene3D" id="3.10.20.90">
    <property type="entry name" value="Phosphatidylinositol 3-kinase Catalytic Subunit, Chain A, domain 1"/>
    <property type="match status" value="1"/>
</dbReference>
<dbReference type="GO" id="GO:0005783">
    <property type="term" value="C:endoplasmic reticulum"/>
    <property type="evidence" value="ECO:0007669"/>
    <property type="project" value="TreeGrafter"/>
</dbReference>
<keyword evidence="4" id="KW-1185">Reference proteome</keyword>
<dbReference type="Pfam" id="PF23187">
    <property type="entry name" value="UBX7_N"/>
    <property type="match status" value="1"/>
</dbReference>
<feature type="compositionally biased region" description="Polar residues" evidence="1">
    <location>
        <begin position="130"/>
        <end position="140"/>
    </location>
</feature>
<sequence length="484" mass="51946">MFFSGGLQAGISLAVTEGKAVVCFVRGLSVIPRTAAMIASALHNDEEASRVWEDEYFKDDEQFARLLETRSVLLRLTKGSDEAGFLTSFCPIVRFPAVVVIKNGMLREYLVPEISKDDFRSRLRAALDDSQSTAQNIPQNASSPSAAVSSASSPAPAPTPAPALAPAPASAPTATAKPTSTPSPALSDSVKGQPEASGTQQPKNHQQEHDASPKQTKEAPTKAAGSDRAPQSTQKNQQSKREQQVRRYVANIQKQSMVEPRKDTLSRPAAAGQDVGPSREASTPHQPSPPKQYRLQVRLFDGSSVRNSFAPSQTIRGDVRPWLDGLLQDEKRPYNLKHILTPLPNRTLTIADEERRLEDLGLGSTANLVMIPINSYTEAYNSSGSSLPVRAAYSAYGLLSSAVGTATGLVGSFIGYNPASSDSSVSAPTASSSGNGNGTRSPQPAASSGPRIRTLRDQREEQNDSQFYNGNQLNFEPRRDTDAQ</sequence>
<dbReference type="Pfam" id="PF00789">
    <property type="entry name" value="UBX"/>
    <property type="match status" value="1"/>
</dbReference>
<dbReference type="SUPFAM" id="SSF54236">
    <property type="entry name" value="Ubiquitin-like"/>
    <property type="match status" value="1"/>
</dbReference>
<dbReference type="Proteomes" id="UP000215289">
    <property type="component" value="Unassembled WGS sequence"/>
</dbReference>
<feature type="region of interest" description="Disordered" evidence="1">
    <location>
        <begin position="420"/>
        <end position="484"/>
    </location>
</feature>
<evidence type="ECO:0000313" key="3">
    <source>
        <dbReference type="EMBL" id="RLM01742.1"/>
    </source>
</evidence>
<dbReference type="PROSITE" id="PS50033">
    <property type="entry name" value="UBX"/>
    <property type="match status" value="1"/>
</dbReference>